<dbReference type="EMBL" id="JAINUF010000021">
    <property type="protein sequence ID" value="KAJ8334268.1"/>
    <property type="molecule type" value="Genomic_DNA"/>
</dbReference>
<proteinExistence type="predicted"/>
<dbReference type="AlphaFoldDB" id="A0A9Q1E8M9"/>
<comment type="caution">
    <text evidence="2">The sequence shown here is derived from an EMBL/GenBank/DDBJ whole genome shotgun (WGS) entry which is preliminary data.</text>
</comment>
<evidence type="ECO:0000256" key="1">
    <source>
        <dbReference type="SAM" id="MobiDB-lite"/>
    </source>
</evidence>
<evidence type="ECO:0000313" key="2">
    <source>
        <dbReference type="EMBL" id="KAJ8334268.1"/>
    </source>
</evidence>
<keyword evidence="3" id="KW-1185">Reference proteome</keyword>
<accession>A0A9Q1E8M9</accession>
<reference evidence="2" key="1">
    <citation type="journal article" date="2023" name="Science">
        <title>Genome structures resolve the early diversification of teleost fishes.</title>
        <authorList>
            <person name="Parey E."/>
            <person name="Louis A."/>
            <person name="Montfort J."/>
            <person name="Bouchez O."/>
            <person name="Roques C."/>
            <person name="Iampietro C."/>
            <person name="Lluch J."/>
            <person name="Castinel A."/>
            <person name="Donnadieu C."/>
            <person name="Desvignes T."/>
            <person name="Floi Bucao C."/>
            <person name="Jouanno E."/>
            <person name="Wen M."/>
            <person name="Mejri S."/>
            <person name="Dirks R."/>
            <person name="Jansen H."/>
            <person name="Henkel C."/>
            <person name="Chen W.J."/>
            <person name="Zahm M."/>
            <person name="Cabau C."/>
            <person name="Klopp C."/>
            <person name="Thompson A.W."/>
            <person name="Robinson-Rechavi M."/>
            <person name="Braasch I."/>
            <person name="Lecointre G."/>
            <person name="Bobe J."/>
            <person name="Postlethwait J.H."/>
            <person name="Berthelot C."/>
            <person name="Roest Crollius H."/>
            <person name="Guiguen Y."/>
        </authorList>
    </citation>
    <scope>NUCLEOTIDE SEQUENCE</scope>
    <source>
        <strain evidence="2">WJC10195</strain>
    </source>
</reference>
<protein>
    <submittedName>
        <fullName evidence="2">Uncharacterized protein</fullName>
    </submittedName>
</protein>
<dbReference type="Proteomes" id="UP001152622">
    <property type="component" value="Chromosome 21"/>
</dbReference>
<evidence type="ECO:0000313" key="3">
    <source>
        <dbReference type="Proteomes" id="UP001152622"/>
    </source>
</evidence>
<sequence length="79" mass="8590">MRVGRVEETEAPERAPWRPLLARAGRRSTAAIGGVFNIGQPSPAVIFTQGSLAQQADARESRSDRQDDRALVPLLGARH</sequence>
<organism evidence="2 3">
    <name type="scientific">Synaphobranchus kaupii</name>
    <name type="common">Kaup's arrowtooth eel</name>
    <dbReference type="NCBI Taxonomy" id="118154"/>
    <lineage>
        <taxon>Eukaryota</taxon>
        <taxon>Metazoa</taxon>
        <taxon>Chordata</taxon>
        <taxon>Craniata</taxon>
        <taxon>Vertebrata</taxon>
        <taxon>Euteleostomi</taxon>
        <taxon>Actinopterygii</taxon>
        <taxon>Neopterygii</taxon>
        <taxon>Teleostei</taxon>
        <taxon>Anguilliformes</taxon>
        <taxon>Synaphobranchidae</taxon>
        <taxon>Synaphobranchus</taxon>
    </lineage>
</organism>
<feature type="compositionally biased region" description="Basic and acidic residues" evidence="1">
    <location>
        <begin position="57"/>
        <end position="70"/>
    </location>
</feature>
<feature type="region of interest" description="Disordered" evidence="1">
    <location>
        <begin position="56"/>
        <end position="79"/>
    </location>
</feature>
<gene>
    <name evidence="2" type="ORF">SKAU_G00399070</name>
</gene>
<name>A0A9Q1E8M9_SYNKA</name>